<dbReference type="GO" id="GO:0006269">
    <property type="term" value="P:DNA replication, synthesis of primer"/>
    <property type="evidence" value="ECO:0007669"/>
    <property type="project" value="UniProtKB-KW"/>
</dbReference>
<dbReference type="eggNOG" id="KOG2851">
    <property type="taxonomic scope" value="Eukaryota"/>
</dbReference>
<dbReference type="GO" id="GO:0003899">
    <property type="term" value="F:DNA-directed RNA polymerase activity"/>
    <property type="evidence" value="ECO:0007669"/>
    <property type="project" value="InterPro"/>
</dbReference>
<dbReference type="Pfam" id="PF01896">
    <property type="entry name" value="DNA_primase_S"/>
    <property type="match status" value="1"/>
</dbReference>
<reference evidence="12" key="1">
    <citation type="submission" date="2011-05" db="EMBL/GenBank/DDBJ databases">
        <authorList>
            <person name="Richards S.R."/>
            <person name="Qu J."/>
            <person name="Jiang H."/>
            <person name="Jhangiani S.N."/>
            <person name="Agravi P."/>
            <person name="Goodspeed R."/>
            <person name="Gross S."/>
            <person name="Mandapat C."/>
            <person name="Jackson L."/>
            <person name="Mathew T."/>
            <person name="Pu L."/>
            <person name="Thornton R."/>
            <person name="Saada N."/>
            <person name="Wilczek-Boney K.B."/>
            <person name="Lee S."/>
            <person name="Kovar C."/>
            <person name="Wu Y."/>
            <person name="Scherer S.E."/>
            <person name="Worley K.C."/>
            <person name="Muzny D.M."/>
            <person name="Gibbs R."/>
        </authorList>
    </citation>
    <scope>NUCLEOTIDE SEQUENCE</scope>
    <source>
        <strain evidence="12">Brora</strain>
    </source>
</reference>
<dbReference type="PANTHER" id="PTHR10536">
    <property type="entry name" value="DNA PRIMASE SMALL SUBUNIT"/>
    <property type="match status" value="1"/>
</dbReference>
<evidence type="ECO:0000256" key="4">
    <source>
        <dbReference type="ARBA" id="ARBA00022679"/>
    </source>
</evidence>
<dbReference type="GO" id="GO:0046872">
    <property type="term" value="F:metal ion binding"/>
    <property type="evidence" value="ECO:0007669"/>
    <property type="project" value="UniProtKB-KW"/>
</dbReference>
<keyword evidence="8" id="KW-0862">Zinc</keyword>
<dbReference type="EC" id="2.7.7.-" evidence="10"/>
<keyword evidence="7" id="KW-0479">Metal-binding</keyword>
<dbReference type="NCBIfam" id="TIGR00335">
    <property type="entry name" value="primase_sml"/>
    <property type="match status" value="1"/>
</dbReference>
<dbReference type="OMA" id="NVTRGFN"/>
<proteinExistence type="inferred from homology"/>
<evidence type="ECO:0000256" key="9">
    <source>
        <dbReference type="ARBA" id="ARBA00023163"/>
    </source>
</evidence>
<dbReference type="HOGENOM" id="CLU_028288_3_2_1"/>
<dbReference type="PhylomeDB" id="T1JEJ4"/>
<keyword evidence="5" id="KW-0548">Nucleotidyltransferase</keyword>
<evidence type="ECO:0000256" key="7">
    <source>
        <dbReference type="ARBA" id="ARBA00022723"/>
    </source>
</evidence>
<evidence type="ECO:0000256" key="1">
    <source>
        <dbReference type="ARBA" id="ARBA00009762"/>
    </source>
</evidence>
<evidence type="ECO:0000313" key="11">
    <source>
        <dbReference type="EnsemblMetazoa" id="SMAR012241-PA"/>
    </source>
</evidence>
<protein>
    <recommendedName>
        <fullName evidence="10">DNA primase</fullName>
        <ecNumber evidence="10">2.7.7.-</ecNumber>
    </recommendedName>
</protein>
<evidence type="ECO:0000256" key="2">
    <source>
        <dbReference type="ARBA" id="ARBA00022478"/>
    </source>
</evidence>
<keyword evidence="12" id="KW-1185">Reference proteome</keyword>
<keyword evidence="2 10" id="KW-0240">DNA-directed RNA polymerase</keyword>
<evidence type="ECO:0000256" key="8">
    <source>
        <dbReference type="ARBA" id="ARBA00022833"/>
    </source>
</evidence>
<dbReference type="Gene3D" id="3.90.920.10">
    <property type="entry name" value="DNA primase, PRIM domain"/>
    <property type="match status" value="1"/>
</dbReference>
<keyword evidence="3 10" id="KW-0639">Primosome</keyword>
<dbReference type="FunFam" id="3.90.920.10:FF:000003">
    <property type="entry name" value="DNA primase"/>
    <property type="match status" value="1"/>
</dbReference>
<name>T1JEJ4_STRMM</name>
<evidence type="ECO:0000256" key="6">
    <source>
        <dbReference type="ARBA" id="ARBA00022705"/>
    </source>
</evidence>
<reference evidence="11" key="2">
    <citation type="submission" date="2015-02" db="UniProtKB">
        <authorList>
            <consortium name="EnsemblMetazoa"/>
        </authorList>
    </citation>
    <scope>IDENTIFICATION</scope>
</reference>
<evidence type="ECO:0000313" key="12">
    <source>
        <dbReference type="Proteomes" id="UP000014500"/>
    </source>
</evidence>
<dbReference type="InterPro" id="IPR002755">
    <property type="entry name" value="DNA_primase_S"/>
</dbReference>
<dbReference type="SUPFAM" id="SSF56747">
    <property type="entry name" value="Prim-pol domain"/>
    <property type="match status" value="1"/>
</dbReference>
<dbReference type="Proteomes" id="UP000014500">
    <property type="component" value="Unassembled WGS sequence"/>
</dbReference>
<evidence type="ECO:0000256" key="3">
    <source>
        <dbReference type="ARBA" id="ARBA00022515"/>
    </source>
</evidence>
<comment type="similarity">
    <text evidence="1 10">Belongs to the eukaryotic-type primase small subunit family.</text>
</comment>
<dbReference type="CDD" id="cd04860">
    <property type="entry name" value="AE_Prim_S"/>
    <property type="match status" value="1"/>
</dbReference>
<dbReference type="STRING" id="126957.T1JEJ4"/>
<accession>T1JEJ4</accession>
<dbReference type="EMBL" id="JH432122">
    <property type="status" value="NOT_ANNOTATED_CDS"/>
    <property type="molecule type" value="Genomic_DNA"/>
</dbReference>
<dbReference type="GO" id="GO:0005658">
    <property type="term" value="C:alpha DNA polymerase:primase complex"/>
    <property type="evidence" value="ECO:0007669"/>
    <property type="project" value="UniProtKB-ARBA"/>
</dbReference>
<keyword evidence="4 10" id="KW-0808">Transferase</keyword>
<keyword evidence="9" id="KW-0804">Transcription</keyword>
<sequence>MTTESNEELSRQEIETLLPTYYQRLFPFQMFYKWLSYGNIQKNYFMNREFSFTLQEEIYLRYQSFSNVEEFKKKVIEKNPVKMDIGAVYSARPKDHKTVIGFQPVEKELVFDIDMSDYNDVRFCCTKAAICQKCWPLMVFAVKILDKALRGMFYLDFGFNRLLWVYSGRRGIHCWVCDEKARQLSKSVRHSIVDYLTLLLGGDMQAKKVNLNLPIHESVRRALDIIKRNFDSFAIENQDFLGDQEKIEKLLRLIKDEKMKTDIRNDLKHCSTSSAEKWGAIQNCFTKTNIKNFKAKKNFGIEEIMIQYCYPRLDSHVTIGLNHLLKSPFCVHPKTACVCVPFLASQVDSFDPLKVPTLKQLIDEINKNGAASESQEEKLKAYKETSLNQYIEIFKSFLEELAADQHAKKLEESDKKRIFKF</sequence>
<dbReference type="InterPro" id="IPR014052">
    <property type="entry name" value="DNA_primase_ssu_euk/arc"/>
</dbReference>
<organism evidence="11 12">
    <name type="scientific">Strigamia maritima</name>
    <name type="common">European centipede</name>
    <name type="synonym">Geophilus maritimus</name>
    <dbReference type="NCBI Taxonomy" id="126957"/>
    <lineage>
        <taxon>Eukaryota</taxon>
        <taxon>Metazoa</taxon>
        <taxon>Ecdysozoa</taxon>
        <taxon>Arthropoda</taxon>
        <taxon>Myriapoda</taxon>
        <taxon>Chilopoda</taxon>
        <taxon>Pleurostigmophora</taxon>
        <taxon>Geophilomorpha</taxon>
        <taxon>Linotaeniidae</taxon>
        <taxon>Strigamia</taxon>
    </lineage>
</organism>
<keyword evidence="6 10" id="KW-0235">DNA replication</keyword>
<dbReference type="AlphaFoldDB" id="T1JEJ4"/>
<evidence type="ECO:0000256" key="10">
    <source>
        <dbReference type="RuleBase" id="RU003514"/>
    </source>
</evidence>
<evidence type="ECO:0000256" key="5">
    <source>
        <dbReference type="ARBA" id="ARBA00022695"/>
    </source>
</evidence>
<dbReference type="EnsemblMetazoa" id="SMAR012241-RA">
    <property type="protein sequence ID" value="SMAR012241-PA"/>
    <property type="gene ID" value="SMAR012241"/>
</dbReference>